<dbReference type="InterPro" id="IPR009071">
    <property type="entry name" value="HMG_box_dom"/>
</dbReference>
<feature type="region of interest" description="Disordered" evidence="6">
    <location>
        <begin position="476"/>
        <end position="522"/>
    </location>
</feature>
<evidence type="ECO:0000256" key="5">
    <source>
        <dbReference type="SAM" id="Coils"/>
    </source>
</evidence>
<feature type="DNA-binding region" description="HMG box" evidence="4">
    <location>
        <begin position="205"/>
        <end position="269"/>
    </location>
</feature>
<feature type="region of interest" description="Disordered" evidence="6">
    <location>
        <begin position="137"/>
        <end position="156"/>
    </location>
</feature>
<dbReference type="InterPro" id="IPR036910">
    <property type="entry name" value="HMG_box_dom_sf"/>
</dbReference>
<accession>A0A673C0X6</accession>
<name>A0A673C0X6_9TELE</name>
<evidence type="ECO:0000256" key="2">
    <source>
        <dbReference type="ARBA" id="ARBA00023125"/>
    </source>
</evidence>
<dbReference type="Pfam" id="PF00505">
    <property type="entry name" value="HMG_box"/>
    <property type="match status" value="1"/>
</dbReference>
<evidence type="ECO:0000256" key="3">
    <source>
        <dbReference type="ARBA" id="ARBA00023242"/>
    </source>
</evidence>
<feature type="domain" description="HMG box" evidence="7">
    <location>
        <begin position="98"/>
        <end position="166"/>
    </location>
</feature>
<dbReference type="GO" id="GO:0005634">
    <property type="term" value="C:nucleus"/>
    <property type="evidence" value="ECO:0007669"/>
    <property type="project" value="UniProtKB-SubCell"/>
</dbReference>
<feature type="DNA-binding region" description="HMG box" evidence="4">
    <location>
        <begin position="286"/>
        <end position="350"/>
    </location>
</feature>
<dbReference type="Pfam" id="PF09011">
    <property type="entry name" value="HMG_box_2"/>
    <property type="match status" value="1"/>
</dbReference>
<dbReference type="InParanoid" id="A0A673C0X6"/>
<feature type="domain" description="HMG box" evidence="7">
    <location>
        <begin position="385"/>
        <end position="450"/>
    </location>
</feature>
<dbReference type="InterPro" id="IPR051762">
    <property type="entry name" value="UBF1"/>
</dbReference>
<feature type="DNA-binding region" description="HMG box" evidence="4">
    <location>
        <begin position="385"/>
        <end position="450"/>
    </location>
</feature>
<protein>
    <submittedName>
        <fullName evidence="8">Nucleolar transcription factor 1-like</fullName>
    </submittedName>
</protein>
<dbReference type="PROSITE" id="PS50118">
    <property type="entry name" value="HMG_BOX_2"/>
    <property type="match status" value="4"/>
</dbReference>
<keyword evidence="2 4" id="KW-0238">DNA-binding</keyword>
<dbReference type="Gene3D" id="1.10.30.10">
    <property type="entry name" value="High mobility group box domain"/>
    <property type="match status" value="4"/>
</dbReference>
<evidence type="ECO:0000256" key="1">
    <source>
        <dbReference type="ARBA" id="ARBA00004123"/>
    </source>
</evidence>
<feature type="domain" description="HMG box" evidence="7">
    <location>
        <begin position="205"/>
        <end position="269"/>
    </location>
</feature>
<keyword evidence="5" id="KW-0175">Coiled coil</keyword>
<feature type="DNA-binding region" description="HMG box" evidence="4">
    <location>
        <begin position="98"/>
        <end position="166"/>
    </location>
</feature>
<dbReference type="SUPFAM" id="SSF47095">
    <property type="entry name" value="HMG-box"/>
    <property type="match status" value="4"/>
</dbReference>
<proteinExistence type="predicted"/>
<keyword evidence="9" id="KW-1185">Reference proteome</keyword>
<sequence>METEKSAVWSEDQLLTLLGAMKKNIPKHTRKRTWTYGKKALDWNQIAFEPFSPEECRGKWEEILQRLCKIRTLPELILEAEIANSRYSENNQINPEYPKRPAPAHICFYKENLAKLKKTYPNARHSKLLQRSARKYQMLPEEEKQQHEENAKRAKEDYRRRVIEFKKCSKSKQLKKDSQVKEESSDGQLQNDQEEANAEDGTLHPNIPRSAYGLFRKEQLDSMGDVPFSNYSKVWSQRWRNLTDSQKMEYHKRCQEMKKEHGIKSNALMLQNDQEETNTEDSILTCKPPVSGYRLFCREHPDLIVDVLEPKWPAVWRQHWRNLTETQRNEYIKRCKEMKREHTVKLNEFLEDMDVEEQEQILKKYNLKRPKLPKGKMAEFPNEPKKPPRGANIMFCIEQMKHLKEIKKPKQRFSAVNQMWRHLSRNEKVFYKKKLEERVLQYSVELQRWFKTLTPRKQEQYRRANPSRCRYLNSKYASVDDDEEASKCQPSDSEDEDFEDSSSENDVVIVEDEEEDDDVENH</sequence>
<feature type="region of interest" description="Disordered" evidence="6">
    <location>
        <begin position="173"/>
        <end position="208"/>
    </location>
</feature>
<evidence type="ECO:0000256" key="6">
    <source>
        <dbReference type="SAM" id="MobiDB-lite"/>
    </source>
</evidence>
<evidence type="ECO:0000256" key="4">
    <source>
        <dbReference type="PROSITE-ProRule" id="PRU00267"/>
    </source>
</evidence>
<dbReference type="SMART" id="SM00398">
    <property type="entry name" value="HMG"/>
    <property type="match status" value="4"/>
</dbReference>
<feature type="compositionally biased region" description="Acidic residues" evidence="6">
    <location>
        <begin position="492"/>
        <end position="522"/>
    </location>
</feature>
<feature type="compositionally biased region" description="Basic and acidic residues" evidence="6">
    <location>
        <begin position="141"/>
        <end position="156"/>
    </location>
</feature>
<reference evidence="8" key="2">
    <citation type="submission" date="2025-08" db="UniProtKB">
        <authorList>
            <consortium name="Ensembl"/>
        </authorList>
    </citation>
    <scope>IDENTIFICATION</scope>
</reference>
<reference evidence="8" key="3">
    <citation type="submission" date="2025-09" db="UniProtKB">
        <authorList>
            <consortium name="Ensembl"/>
        </authorList>
    </citation>
    <scope>IDENTIFICATION</scope>
</reference>
<dbReference type="Proteomes" id="UP000472271">
    <property type="component" value="Chromosome 19"/>
</dbReference>
<feature type="coiled-coil region" evidence="5">
    <location>
        <begin position="321"/>
        <end position="359"/>
    </location>
</feature>
<feature type="compositionally biased region" description="Basic and acidic residues" evidence="6">
    <location>
        <begin position="174"/>
        <end position="184"/>
    </location>
</feature>
<dbReference type="Ensembl" id="ENSSORT00005048085.1">
    <property type="protein sequence ID" value="ENSSORP00005046914.1"/>
    <property type="gene ID" value="ENSSORG00005021479.1"/>
</dbReference>
<organism evidence="8 9">
    <name type="scientific">Sphaeramia orbicularis</name>
    <name type="common">orbiculate cardinalfish</name>
    <dbReference type="NCBI Taxonomy" id="375764"/>
    <lineage>
        <taxon>Eukaryota</taxon>
        <taxon>Metazoa</taxon>
        <taxon>Chordata</taxon>
        <taxon>Craniata</taxon>
        <taxon>Vertebrata</taxon>
        <taxon>Euteleostomi</taxon>
        <taxon>Actinopterygii</taxon>
        <taxon>Neopterygii</taxon>
        <taxon>Teleostei</taxon>
        <taxon>Neoteleostei</taxon>
        <taxon>Acanthomorphata</taxon>
        <taxon>Gobiaria</taxon>
        <taxon>Kurtiformes</taxon>
        <taxon>Apogonoidei</taxon>
        <taxon>Apogonidae</taxon>
        <taxon>Apogoninae</taxon>
        <taxon>Sphaeramia</taxon>
    </lineage>
</organism>
<evidence type="ECO:0000313" key="9">
    <source>
        <dbReference type="Proteomes" id="UP000472271"/>
    </source>
</evidence>
<reference evidence="8" key="1">
    <citation type="submission" date="2019-06" db="EMBL/GenBank/DDBJ databases">
        <authorList>
            <consortium name="Wellcome Sanger Institute Data Sharing"/>
        </authorList>
    </citation>
    <scope>NUCLEOTIDE SEQUENCE [LARGE SCALE GENOMIC DNA]</scope>
</reference>
<dbReference type="PANTHER" id="PTHR46318">
    <property type="entry name" value="UPSTREAM BINDING TRANSCRIPTION FACTOR"/>
    <property type="match status" value="1"/>
</dbReference>
<dbReference type="AlphaFoldDB" id="A0A673C0X6"/>
<dbReference type="GeneID" id="115410725"/>
<comment type="subcellular location">
    <subcellularLocation>
        <location evidence="1">Nucleus</location>
    </subcellularLocation>
</comment>
<keyword evidence="3 4" id="KW-0539">Nucleus</keyword>
<evidence type="ECO:0000259" key="7">
    <source>
        <dbReference type="PROSITE" id="PS50118"/>
    </source>
</evidence>
<gene>
    <name evidence="8" type="primary">LOC115410725</name>
</gene>
<feature type="domain" description="HMG box" evidence="7">
    <location>
        <begin position="286"/>
        <end position="350"/>
    </location>
</feature>
<dbReference type="RefSeq" id="XP_029978359.1">
    <property type="nucleotide sequence ID" value="XM_030122499.1"/>
</dbReference>
<dbReference type="GO" id="GO:0003677">
    <property type="term" value="F:DNA binding"/>
    <property type="evidence" value="ECO:0007669"/>
    <property type="project" value="UniProtKB-UniRule"/>
</dbReference>
<dbReference type="CDD" id="cd00084">
    <property type="entry name" value="HMG-box_SF"/>
    <property type="match status" value="1"/>
</dbReference>
<evidence type="ECO:0000313" key="8">
    <source>
        <dbReference type="Ensembl" id="ENSSORP00005046914.1"/>
    </source>
</evidence>
<dbReference type="PANTHER" id="PTHR46318:SF2">
    <property type="entry name" value="NUCLEOLAR TRANSCRIPTION FACTOR 1"/>
    <property type="match status" value="1"/>
</dbReference>